<keyword evidence="2" id="KW-0812">Transmembrane</keyword>
<dbReference type="AlphaFoldDB" id="A0A5C7G1P0"/>
<sequence length="731" mass="80781">MDLQLPKDIYISVLSEVNTVLQSLKDLSADKDTSQAKDRAVQIFSELSKELRSNIESLSKNAEWDTFTIAFYGETNAGKSTIIETMRMLLSEPVKLAQQQEFKDLEKKYGISAEHLAQMRHAVEQASQACTACQASLDALDDKFLRQTRVQRERVEALRQQIAEHKETASVWQKMLDLFIKRPEQKEAAILDRELQDAETGKQQEAAVLGQQQRAAQQAYEGREQSLKEAEASLALLASRADGAIIGNGTSDFTLDTTSYHFSNGEQQFALLDVPGIEGKETRVMDAILAGVQKAHAVFYVTNKAAAPQKGDERQPGTLEKIKQHLGAQTEVWTVYNKRVTNPIQLTSGRLASDDEMASLQDLDRRMNEVLGERYRGAVALSAYPAFLAAASCLMPDSQSAANKAKFQAKLSQPELLDRSGMSAFRELLLTDLVKDFKRKITRSNYNKANQVVCGTIGEVSKTLRESFKPLGKELKKDAEQAQLQLDTALDALKTRLESQGESAISRFSNNVRKNIYAEIDKDISNDDFKDALERFIAREQAKLVAELPGLMQKEVEKFQEQIDDIVKRFQAFAADLMDAYGNIRVTGLGSRLDLKIDIDNGINIPGLLGAVVGGVLMIWNPAGWVVLALGAITVLAGLVKSVMGFFSSDYKKSQQRKAANSNLDDIADKMRESLRDSLGAALPQLEPKIEALKAALDKPAAQIAGIVTMLGKSERQLKNLSKKIETAGTL</sequence>
<evidence type="ECO:0008006" key="5">
    <source>
        <dbReference type="Google" id="ProtNLM"/>
    </source>
</evidence>
<protein>
    <recommendedName>
        <fullName evidence="5">G domain-containing protein</fullName>
    </recommendedName>
</protein>
<name>A0A5C7G1P0_9BURK</name>
<evidence type="ECO:0000256" key="1">
    <source>
        <dbReference type="SAM" id="Coils"/>
    </source>
</evidence>
<dbReference type="SUPFAM" id="SSF52540">
    <property type="entry name" value="P-loop containing nucleoside triphosphate hydrolases"/>
    <property type="match status" value="2"/>
</dbReference>
<feature type="coiled-coil region" evidence="1">
    <location>
        <begin position="148"/>
        <end position="175"/>
    </location>
</feature>
<keyword evidence="2" id="KW-1133">Transmembrane helix</keyword>
<evidence type="ECO:0000313" key="3">
    <source>
        <dbReference type="EMBL" id="TXF97945.1"/>
    </source>
</evidence>
<keyword evidence="2" id="KW-0472">Membrane</keyword>
<dbReference type="Proteomes" id="UP000321413">
    <property type="component" value="Unassembled WGS sequence"/>
</dbReference>
<keyword evidence="4" id="KW-1185">Reference proteome</keyword>
<evidence type="ECO:0000313" key="4">
    <source>
        <dbReference type="Proteomes" id="UP000321413"/>
    </source>
</evidence>
<dbReference type="RefSeq" id="WP_147936178.1">
    <property type="nucleotide sequence ID" value="NZ_VPFD01000021.1"/>
</dbReference>
<organism evidence="3 4">
    <name type="scientific">Massilia arenae</name>
    <dbReference type="NCBI Taxonomy" id="2603288"/>
    <lineage>
        <taxon>Bacteria</taxon>
        <taxon>Pseudomonadati</taxon>
        <taxon>Pseudomonadota</taxon>
        <taxon>Betaproteobacteria</taxon>
        <taxon>Burkholderiales</taxon>
        <taxon>Oxalobacteraceae</taxon>
        <taxon>Telluria group</taxon>
        <taxon>Massilia</taxon>
    </lineage>
</organism>
<evidence type="ECO:0000256" key="2">
    <source>
        <dbReference type="SAM" id="Phobius"/>
    </source>
</evidence>
<feature type="transmembrane region" description="Helical" evidence="2">
    <location>
        <begin position="626"/>
        <end position="647"/>
    </location>
</feature>
<proteinExistence type="predicted"/>
<dbReference type="Gene3D" id="3.40.50.300">
    <property type="entry name" value="P-loop containing nucleotide triphosphate hydrolases"/>
    <property type="match status" value="2"/>
</dbReference>
<accession>A0A5C7G1P0</accession>
<dbReference type="EMBL" id="VPFD01000021">
    <property type="protein sequence ID" value="TXF97945.1"/>
    <property type="molecule type" value="Genomic_DNA"/>
</dbReference>
<keyword evidence="1" id="KW-0175">Coiled coil</keyword>
<comment type="caution">
    <text evidence="3">The sequence shown here is derived from an EMBL/GenBank/DDBJ whole genome shotgun (WGS) entry which is preliminary data.</text>
</comment>
<reference evidence="3 4" key="1">
    <citation type="submission" date="2019-08" db="EMBL/GenBank/DDBJ databases">
        <title>Massilia golmudensis sp. nov., isolated from sand in the Qinghai-Tibetan Plateau.</title>
        <authorList>
            <person name="Zhang B."/>
        </authorList>
    </citation>
    <scope>NUCLEOTIDE SEQUENCE [LARGE SCALE GENOMIC DNA]</scope>
    <source>
        <strain evidence="3 4">GEM5</strain>
    </source>
</reference>
<gene>
    <name evidence="3" type="ORF">FVD38_18490</name>
</gene>
<dbReference type="InterPro" id="IPR027417">
    <property type="entry name" value="P-loop_NTPase"/>
</dbReference>